<accession>A0A0U5KQ78</accession>
<organism evidence="3">
    <name type="scientific">Legionella pneumophila subsp. pneumophila</name>
    <dbReference type="NCBI Taxonomy" id="91891"/>
    <lineage>
        <taxon>Bacteria</taxon>
        <taxon>Pseudomonadati</taxon>
        <taxon>Pseudomonadota</taxon>
        <taxon>Gammaproteobacteria</taxon>
        <taxon>Legionellales</taxon>
        <taxon>Legionellaceae</taxon>
        <taxon>Legionella</taxon>
    </lineage>
</organism>
<dbReference type="InterPro" id="IPR056212">
    <property type="entry name" value="NttA"/>
</dbReference>
<sequence>MSRKLLIATTLVLSTSLFPLISNAEDTANPNEMTKDAWLNSMTPLLPDLICRGFIQDPDLKKRFDEIKMTYEQCVTLIPESTKKYQDELYASMPDKINSETAGTWGRSLGECIGKDFAEKHLIPK</sequence>
<reference evidence="3" key="1">
    <citation type="submission" date="2015-10" db="EMBL/GenBank/DDBJ databases">
        <authorList>
            <person name="Gilbert D.G."/>
        </authorList>
    </citation>
    <scope>NUCLEOTIDE SEQUENCE</scope>
    <source>
        <strain evidence="3">ATCC_33155</strain>
        <plasmid evidence="3">pNZY-28a</plasmid>
    </source>
</reference>
<keyword evidence="1" id="KW-0732">Signal</keyword>
<proteinExistence type="predicted"/>
<evidence type="ECO:0000259" key="2">
    <source>
        <dbReference type="Pfam" id="PF24275"/>
    </source>
</evidence>
<protein>
    <submittedName>
        <fullName evidence="3">Novel type two secreted protein A</fullName>
    </submittedName>
</protein>
<evidence type="ECO:0000256" key="1">
    <source>
        <dbReference type="SAM" id="SignalP"/>
    </source>
</evidence>
<name>A0A0U5KQ78_LEGPN</name>
<feature type="chain" id="PRO_5006860866" evidence="1">
    <location>
        <begin position="25"/>
        <end position="125"/>
    </location>
</feature>
<gene>
    <name evidence="3" type="primary">nttA</name>
</gene>
<dbReference type="Pfam" id="PF24275">
    <property type="entry name" value="NttA"/>
    <property type="match status" value="1"/>
</dbReference>
<keyword evidence="3" id="KW-0614">Plasmid</keyword>
<reference evidence="3" key="2">
    <citation type="submission" date="2016-01" db="EMBL/GenBank/DDBJ databases">
        <title>Molecular evolution of Legionella pneumophila host cell dependent type II secretion substrate NttA.</title>
        <authorList>
            <person name="Santos-Junior C.D."/>
            <person name="D'Avo A.F."/>
            <person name="Verissimo A."/>
            <person name="Costa J."/>
        </authorList>
    </citation>
    <scope>NUCLEOTIDE SEQUENCE</scope>
    <source>
        <strain evidence="3">ATCC_33155</strain>
        <plasmid evidence="3">pNZY-28a</plasmid>
    </source>
</reference>
<dbReference type="AlphaFoldDB" id="A0A0U5KQ78"/>
<feature type="signal peptide" evidence="1">
    <location>
        <begin position="1"/>
        <end position="24"/>
    </location>
</feature>
<feature type="domain" description="T2SS substrate NttA" evidence="2">
    <location>
        <begin position="32"/>
        <end position="125"/>
    </location>
</feature>
<geneLocation type="plasmid" evidence="3">
    <name>pNZY-28a</name>
</geneLocation>
<dbReference type="EMBL" id="LN901262">
    <property type="protein sequence ID" value="CUS58623.1"/>
    <property type="molecule type" value="Genomic_DNA"/>
</dbReference>
<evidence type="ECO:0000313" key="3">
    <source>
        <dbReference type="EMBL" id="CUS58623.1"/>
    </source>
</evidence>